<dbReference type="InterPro" id="IPR044861">
    <property type="entry name" value="IPNS-like_FE2OG_OXY"/>
</dbReference>
<dbReference type="Pfam" id="PF14226">
    <property type="entry name" value="DIOX_N"/>
    <property type="match status" value="1"/>
</dbReference>
<keyword evidence="2" id="KW-0560">Oxidoreductase</keyword>
<dbReference type="SUPFAM" id="SSF51197">
    <property type="entry name" value="Clavaminate synthase-like"/>
    <property type="match status" value="1"/>
</dbReference>
<comment type="caution">
    <text evidence="4">The sequence shown here is derived from an EMBL/GenBank/DDBJ whole genome shotgun (WGS) entry which is preliminary data.</text>
</comment>
<dbReference type="PANTHER" id="PTHR47990">
    <property type="entry name" value="2-OXOGLUTARATE (2OG) AND FE(II)-DEPENDENT OXYGENASE SUPERFAMILY PROTEIN-RELATED"/>
    <property type="match status" value="1"/>
</dbReference>
<evidence type="ECO:0000313" key="5">
    <source>
        <dbReference type="Proteomes" id="UP000813444"/>
    </source>
</evidence>
<keyword evidence="2" id="KW-0408">Iron</keyword>
<dbReference type="OrthoDB" id="288590at2759"/>
<evidence type="ECO:0000256" key="2">
    <source>
        <dbReference type="RuleBase" id="RU003682"/>
    </source>
</evidence>
<dbReference type="AlphaFoldDB" id="A0A8K0SRH3"/>
<gene>
    <name evidence="4" type="ORF">B0I35DRAFT_427613</name>
</gene>
<dbReference type="InterPro" id="IPR005123">
    <property type="entry name" value="Oxoglu/Fe-dep_dioxygenase_dom"/>
</dbReference>
<organism evidence="4 5">
    <name type="scientific">Stachybotrys elegans</name>
    <dbReference type="NCBI Taxonomy" id="80388"/>
    <lineage>
        <taxon>Eukaryota</taxon>
        <taxon>Fungi</taxon>
        <taxon>Dikarya</taxon>
        <taxon>Ascomycota</taxon>
        <taxon>Pezizomycotina</taxon>
        <taxon>Sordariomycetes</taxon>
        <taxon>Hypocreomycetidae</taxon>
        <taxon>Hypocreales</taxon>
        <taxon>Stachybotryaceae</taxon>
        <taxon>Stachybotrys</taxon>
    </lineage>
</organism>
<sequence length="341" mass="38205">MSTVQSLDIIDISSYIDPKSAGDQERVITQVYNACRLYGFFQVKGHGIPLATQRAVIQSSQELFAISPEQKLKMSFLKNVVRRGYEQSGDSIRDSDELPDTKESFFVGREEPVIEAPGWHGPNVWPDPHVLPADTFRNPVWEYYQATNQLGRTIWEILLRGLGFESPEEVMARFTKKPVVTLKLIRSPPQAPTPKGVDPSRFSTGAHTDFGGVTCLLQQPGRDGLEIWNAQDSVWIDVPTVEDVLVINVGDLIHDWSGGVYKSVRHRAINKSSEDRISCATFWLGDVHVRNPLNPESSMAEETVGERLYKRLGKQYGLWGVMDPIEYSTAAKTVEATCVVQ</sequence>
<dbReference type="GO" id="GO:0044283">
    <property type="term" value="P:small molecule biosynthetic process"/>
    <property type="evidence" value="ECO:0007669"/>
    <property type="project" value="UniProtKB-ARBA"/>
</dbReference>
<dbReference type="Proteomes" id="UP000813444">
    <property type="component" value="Unassembled WGS sequence"/>
</dbReference>
<dbReference type="InterPro" id="IPR027443">
    <property type="entry name" value="IPNS-like_sf"/>
</dbReference>
<reference evidence="4" key="1">
    <citation type="journal article" date="2021" name="Nat. Commun.">
        <title>Genetic determinants of endophytism in the Arabidopsis root mycobiome.</title>
        <authorList>
            <person name="Mesny F."/>
            <person name="Miyauchi S."/>
            <person name="Thiergart T."/>
            <person name="Pickel B."/>
            <person name="Atanasova L."/>
            <person name="Karlsson M."/>
            <person name="Huettel B."/>
            <person name="Barry K.W."/>
            <person name="Haridas S."/>
            <person name="Chen C."/>
            <person name="Bauer D."/>
            <person name="Andreopoulos W."/>
            <person name="Pangilinan J."/>
            <person name="LaButti K."/>
            <person name="Riley R."/>
            <person name="Lipzen A."/>
            <person name="Clum A."/>
            <person name="Drula E."/>
            <person name="Henrissat B."/>
            <person name="Kohler A."/>
            <person name="Grigoriev I.V."/>
            <person name="Martin F.M."/>
            <person name="Hacquard S."/>
        </authorList>
    </citation>
    <scope>NUCLEOTIDE SEQUENCE</scope>
    <source>
        <strain evidence="4">MPI-CAGE-CH-0235</strain>
    </source>
</reference>
<proteinExistence type="inferred from homology"/>
<feature type="domain" description="Fe2OG dioxygenase" evidence="3">
    <location>
        <begin position="177"/>
        <end position="286"/>
    </location>
</feature>
<keyword evidence="2" id="KW-0479">Metal-binding</keyword>
<dbReference type="InterPro" id="IPR050231">
    <property type="entry name" value="Iron_ascorbate_oxido_reductase"/>
</dbReference>
<comment type="similarity">
    <text evidence="1 2">Belongs to the iron/ascorbate-dependent oxidoreductase family.</text>
</comment>
<dbReference type="Pfam" id="PF03171">
    <property type="entry name" value="2OG-FeII_Oxy"/>
    <property type="match status" value="1"/>
</dbReference>
<keyword evidence="5" id="KW-1185">Reference proteome</keyword>
<evidence type="ECO:0000256" key="1">
    <source>
        <dbReference type="ARBA" id="ARBA00008056"/>
    </source>
</evidence>
<dbReference type="PROSITE" id="PS51471">
    <property type="entry name" value="FE2OG_OXY"/>
    <property type="match status" value="1"/>
</dbReference>
<evidence type="ECO:0000259" key="3">
    <source>
        <dbReference type="PROSITE" id="PS51471"/>
    </source>
</evidence>
<dbReference type="GO" id="GO:0046872">
    <property type="term" value="F:metal ion binding"/>
    <property type="evidence" value="ECO:0007669"/>
    <property type="project" value="UniProtKB-KW"/>
</dbReference>
<dbReference type="Gene3D" id="2.60.120.330">
    <property type="entry name" value="B-lactam Antibiotic, Isopenicillin N Synthase, Chain"/>
    <property type="match status" value="1"/>
</dbReference>
<name>A0A8K0SRH3_9HYPO</name>
<accession>A0A8K0SRH3</accession>
<dbReference type="EMBL" id="JAGPNK010000005">
    <property type="protein sequence ID" value="KAH7320696.1"/>
    <property type="molecule type" value="Genomic_DNA"/>
</dbReference>
<protein>
    <recommendedName>
        <fullName evidence="3">Fe2OG dioxygenase domain-containing protein</fullName>
    </recommendedName>
</protein>
<dbReference type="GO" id="GO:0016491">
    <property type="term" value="F:oxidoreductase activity"/>
    <property type="evidence" value="ECO:0007669"/>
    <property type="project" value="UniProtKB-KW"/>
</dbReference>
<dbReference type="InterPro" id="IPR026992">
    <property type="entry name" value="DIOX_N"/>
</dbReference>
<evidence type="ECO:0000313" key="4">
    <source>
        <dbReference type="EMBL" id="KAH7320696.1"/>
    </source>
</evidence>